<dbReference type="PANTHER" id="PTHR31270:SF1">
    <property type="entry name" value="GLUTAMINYL-PEPTIDE CYCLOTRANSFERASE"/>
    <property type="match status" value="1"/>
</dbReference>
<dbReference type="Pfam" id="PF05096">
    <property type="entry name" value="Glu_cyclase_2"/>
    <property type="match status" value="1"/>
</dbReference>
<dbReference type="KEGG" id="cva:CVAR_0626"/>
<dbReference type="STRING" id="858619.CVAR_0626"/>
<feature type="compositionally biased region" description="Polar residues" evidence="1">
    <location>
        <begin position="220"/>
        <end position="230"/>
    </location>
</feature>
<dbReference type="AlphaFoldDB" id="G0HDG9"/>
<proteinExistence type="predicted"/>
<evidence type="ECO:0000313" key="3">
    <source>
        <dbReference type="Proteomes" id="UP000006659"/>
    </source>
</evidence>
<reference evidence="2 3" key="1">
    <citation type="journal article" date="2011" name="BMC Genomics">
        <title>Complete genome sequence of Corynebacterium variabile DSM 44702 isolated from the surface of smear-ripened cheeses and insights into cheese ripening and flavor generation.</title>
        <authorList>
            <person name="Schroeder J."/>
            <person name="Maus I."/>
            <person name="Trost E."/>
            <person name="Tauch A."/>
        </authorList>
    </citation>
    <scope>NUCLEOTIDE SEQUENCE [LARGE SCALE GENOMIC DNA]</scope>
    <source>
        <strain evidence="3">DSM 44702 / JCM 12073 / NCIMB 30131</strain>
    </source>
</reference>
<dbReference type="Proteomes" id="UP000006659">
    <property type="component" value="Chromosome"/>
</dbReference>
<dbReference type="PANTHER" id="PTHR31270">
    <property type="entry name" value="GLUTAMINYL-PEPTIDE CYCLOTRANSFERASE"/>
    <property type="match status" value="1"/>
</dbReference>
<name>G0HDG9_CORVD</name>
<dbReference type="GO" id="GO:0016603">
    <property type="term" value="F:glutaminyl-peptide cyclotransferase activity"/>
    <property type="evidence" value="ECO:0007669"/>
    <property type="project" value="InterPro"/>
</dbReference>
<dbReference type="EMBL" id="CP002917">
    <property type="protein sequence ID" value="AEK35978.1"/>
    <property type="molecule type" value="Genomic_DNA"/>
</dbReference>
<dbReference type="InterPro" id="IPR007788">
    <property type="entry name" value="QCT"/>
</dbReference>
<accession>G0HDG9</accession>
<dbReference type="SUPFAM" id="SSF63829">
    <property type="entry name" value="Calcium-dependent phosphotriesterase"/>
    <property type="match status" value="1"/>
</dbReference>
<dbReference type="eggNOG" id="COG3823">
    <property type="taxonomic scope" value="Bacteria"/>
</dbReference>
<feature type="region of interest" description="Disordered" evidence="1">
    <location>
        <begin position="187"/>
        <end position="231"/>
    </location>
</feature>
<evidence type="ECO:0000256" key="1">
    <source>
        <dbReference type="SAM" id="MobiDB-lite"/>
    </source>
</evidence>
<evidence type="ECO:0000313" key="2">
    <source>
        <dbReference type="EMBL" id="AEK35978.1"/>
    </source>
</evidence>
<feature type="region of interest" description="Disordered" evidence="1">
    <location>
        <begin position="23"/>
        <end position="44"/>
    </location>
</feature>
<organism evidence="2 3">
    <name type="scientific">Corynebacterium variabile (strain DSM 44702 / CIP 107183 / JCM 12073 / NCIMB 30131)</name>
    <name type="common">Corynebacterium mooreparkense</name>
    <dbReference type="NCBI Taxonomy" id="858619"/>
    <lineage>
        <taxon>Bacteria</taxon>
        <taxon>Bacillati</taxon>
        <taxon>Actinomycetota</taxon>
        <taxon>Actinomycetes</taxon>
        <taxon>Mycobacteriales</taxon>
        <taxon>Corynebacteriaceae</taxon>
        <taxon>Corynebacterium</taxon>
    </lineage>
</organism>
<gene>
    <name evidence="2" type="ordered locus">CVAR_0626</name>
</gene>
<protein>
    <submittedName>
        <fullName evidence="2">Putative secreted protein</fullName>
    </submittedName>
</protein>
<dbReference type="HOGENOM" id="CLU_524514_0_0_11"/>
<sequence>MGTAAVVGGHDPTVGGILVGAHPDLGPASTLQRQPERTGRAGPLRPARELGVRAGVAGGPAADRGVPPGVRESAHGAGVAAYPVVVDEIVLVDDPGVIHLQRQLVAGLQVTGTHPVLVGHPGGSGQRPVTGMEGDLVDGDVVRPRRAGDDGDPLPAPVTALLAGEPVDGGLRARRRTSEVLADTVRTGDIEDGLPGGADPLRRQQDTASPSRPVVRRPSLMSSTTHSTHYGSMVPMALYPSSSRPSLRHGVRLMSVLLSVPPLVLSSCDSGSGGGDSDGSGGTGDVASLSAEVVAEYPSDPTSFTQGLEVMPEGDLLVSTGKEGQSRIYRTPRTDASHDAATVSADLDPQYFGEGSTRHGDDIWQLTWKHGVAVKRDAATLDQTDEASYTGEGWGLCSNGERLVMSDGSDKLTFRDPSTFAVTGEVSVALDGDAVGQLNELDCSDGDIWANVWYDDRILRINPATGEVNGVLDTSDLDLPAREKDGADVLNGIAKVPGTTDHFLITGKLWDTVYEVTVK</sequence>